<reference evidence="1 2" key="1">
    <citation type="submission" date="2014-01" db="EMBL/GenBank/DDBJ databases">
        <title>Sulfitobacter sp. H3 (MCCC 1A00686) Genome Sequencing.</title>
        <authorList>
            <person name="Lai Q."/>
            <person name="Hong Z."/>
        </authorList>
    </citation>
    <scope>NUCLEOTIDE SEQUENCE [LARGE SCALE GENOMIC DNA]</scope>
    <source>
        <strain evidence="1 2">H3</strain>
    </source>
</reference>
<accession>A0A073J6T0</accession>
<dbReference type="EMBL" id="JAMD01000001">
    <property type="protein sequence ID" value="KEJ97416.1"/>
    <property type="molecule type" value="Genomic_DNA"/>
</dbReference>
<evidence type="ECO:0000313" key="2">
    <source>
        <dbReference type="Proteomes" id="UP000027746"/>
    </source>
</evidence>
<dbReference type="AlphaFoldDB" id="A0A073J6T0"/>
<evidence type="ECO:0000313" key="1">
    <source>
        <dbReference type="EMBL" id="KEJ97416.1"/>
    </source>
</evidence>
<gene>
    <name evidence="1" type="ORF">SUH3_00080</name>
</gene>
<protein>
    <submittedName>
        <fullName evidence="1">Uncharacterized protein</fullName>
    </submittedName>
</protein>
<name>A0A073J6T0_9RHOB</name>
<comment type="caution">
    <text evidence="1">The sequence shown here is derived from an EMBL/GenBank/DDBJ whole genome shotgun (WGS) entry which is preliminary data.</text>
</comment>
<dbReference type="Proteomes" id="UP000027746">
    <property type="component" value="Unassembled WGS sequence"/>
</dbReference>
<proteinExistence type="predicted"/>
<dbReference type="RefSeq" id="WP_037920204.1">
    <property type="nucleotide sequence ID" value="NZ_CP054599.1"/>
</dbReference>
<dbReference type="OrthoDB" id="9985906at2"/>
<sequence>MARTLCLEFELIPEIPLLRGYLRAPDGPIHDIVEITPTGADDYGRFLGTVLAVTGQPDLTITGNFPIDLGRTTAPKAQIKRACQAAFEALQPTT</sequence>
<keyword evidence="2" id="KW-1185">Reference proteome</keyword>
<organism evidence="1 2">
    <name type="scientific">Pseudosulfitobacter pseudonitzschiae</name>
    <dbReference type="NCBI Taxonomy" id="1402135"/>
    <lineage>
        <taxon>Bacteria</taxon>
        <taxon>Pseudomonadati</taxon>
        <taxon>Pseudomonadota</taxon>
        <taxon>Alphaproteobacteria</taxon>
        <taxon>Rhodobacterales</taxon>
        <taxon>Roseobacteraceae</taxon>
        <taxon>Pseudosulfitobacter</taxon>
    </lineage>
</organism>
<dbReference type="GeneID" id="68869944"/>